<accession>A0A645DT87</accession>
<proteinExistence type="predicted"/>
<dbReference type="EMBL" id="VSSQ01038810">
    <property type="protein sequence ID" value="MPM91803.1"/>
    <property type="molecule type" value="Genomic_DNA"/>
</dbReference>
<gene>
    <name evidence="1" type="ORF">SDC9_138937</name>
</gene>
<dbReference type="InterPro" id="IPR029039">
    <property type="entry name" value="Flavoprotein-like_sf"/>
</dbReference>
<dbReference type="Gene3D" id="3.40.50.360">
    <property type="match status" value="1"/>
</dbReference>
<dbReference type="AlphaFoldDB" id="A0A645DT87"/>
<organism evidence="1">
    <name type="scientific">bioreactor metagenome</name>
    <dbReference type="NCBI Taxonomy" id="1076179"/>
    <lineage>
        <taxon>unclassified sequences</taxon>
        <taxon>metagenomes</taxon>
        <taxon>ecological metagenomes</taxon>
    </lineage>
</organism>
<evidence type="ECO:0000313" key="1">
    <source>
        <dbReference type="EMBL" id="MPM91803.1"/>
    </source>
</evidence>
<reference evidence="1" key="1">
    <citation type="submission" date="2019-08" db="EMBL/GenBank/DDBJ databases">
        <authorList>
            <person name="Kucharzyk K."/>
            <person name="Murdoch R.W."/>
            <person name="Higgins S."/>
            <person name="Loffler F."/>
        </authorList>
    </citation>
    <scope>NUCLEOTIDE SEQUENCE</scope>
</reference>
<comment type="caution">
    <text evidence="1">The sequence shown here is derived from an EMBL/GenBank/DDBJ whole genome shotgun (WGS) entry which is preliminary data.</text>
</comment>
<protein>
    <submittedName>
        <fullName evidence="1">Uncharacterized protein</fullName>
    </submittedName>
</protein>
<sequence>MATLEMGDQYLKKLLGFLGITDYTTLAAENLDIIGVNVQAIVETAERKARELAAKF</sequence>
<name>A0A645DT87_9ZZZZ</name>